<evidence type="ECO:0000256" key="1">
    <source>
        <dbReference type="ARBA" id="ARBA00022516"/>
    </source>
</evidence>
<evidence type="ECO:0000256" key="4">
    <source>
        <dbReference type="ARBA" id="ARBA00022832"/>
    </source>
</evidence>
<feature type="domain" description="4'-phosphopantetheinyl transferase" evidence="9">
    <location>
        <begin position="12"/>
        <end position="122"/>
    </location>
</feature>
<dbReference type="SUPFAM" id="SSF56214">
    <property type="entry name" value="4'-phosphopantetheinyl transferase"/>
    <property type="match status" value="1"/>
</dbReference>
<evidence type="ECO:0000313" key="11">
    <source>
        <dbReference type="Proteomes" id="UP000177457"/>
    </source>
</evidence>
<dbReference type="GO" id="GO:0008897">
    <property type="term" value="F:holo-[acyl-carrier-protein] synthase activity"/>
    <property type="evidence" value="ECO:0007669"/>
    <property type="project" value="UniProtKB-UniRule"/>
</dbReference>
<dbReference type="STRING" id="1798683.A3C90_00100"/>
<dbReference type="NCBIfam" id="TIGR00516">
    <property type="entry name" value="acpS"/>
    <property type="match status" value="1"/>
</dbReference>
<sequence>MGSDNIVKKNFSVGVDIETVSRFAGLERKKDAHFLRHVFTEQEMDVCFAKKQPAPHLAGRFAAKEAVYKALTAMGIPGIALRQIEIIKEASGAPRVSVESLAQEPITVALSISHCEDLAIAFVVVVSL</sequence>
<comment type="similarity">
    <text evidence="8">Belongs to the P-Pant transferase superfamily. AcpS family.</text>
</comment>
<dbReference type="GO" id="GO:0000287">
    <property type="term" value="F:magnesium ion binding"/>
    <property type="evidence" value="ECO:0007669"/>
    <property type="project" value="UniProtKB-UniRule"/>
</dbReference>
<evidence type="ECO:0000256" key="5">
    <source>
        <dbReference type="ARBA" id="ARBA00022842"/>
    </source>
</evidence>
<dbReference type="Proteomes" id="UP000177457">
    <property type="component" value="Unassembled WGS sequence"/>
</dbReference>
<keyword evidence="2 8" id="KW-0808">Transferase</keyword>
<dbReference type="InterPro" id="IPR004568">
    <property type="entry name" value="Ppantetheine-prot_Trfase_dom"/>
</dbReference>
<keyword evidence="3 8" id="KW-0479">Metal-binding</keyword>
<accession>A0A1F6MD02</accession>
<dbReference type="EMBL" id="MFQE01000077">
    <property type="protein sequence ID" value="OGH69506.1"/>
    <property type="molecule type" value="Genomic_DNA"/>
</dbReference>
<proteinExistence type="inferred from homology"/>
<protein>
    <recommendedName>
        <fullName evidence="8">Holo-[acyl-carrier-protein] synthase</fullName>
        <shortName evidence="8">Holo-ACP synthase</shortName>
        <ecNumber evidence="8">2.7.8.7</ecNumber>
    </recommendedName>
    <alternativeName>
        <fullName evidence="8">4'-phosphopantetheinyl transferase AcpS</fullName>
    </alternativeName>
</protein>
<dbReference type="Gene3D" id="3.90.470.20">
    <property type="entry name" value="4'-phosphopantetheinyl transferase domain"/>
    <property type="match status" value="1"/>
</dbReference>
<keyword evidence="7 8" id="KW-0275">Fatty acid biosynthesis</keyword>
<keyword evidence="5 8" id="KW-0460">Magnesium</keyword>
<feature type="binding site" evidence="8">
    <location>
        <position position="16"/>
    </location>
    <ligand>
        <name>Mg(2+)</name>
        <dbReference type="ChEBI" id="CHEBI:18420"/>
    </ligand>
</feature>
<comment type="subcellular location">
    <subcellularLocation>
        <location evidence="8">Cytoplasm</location>
    </subcellularLocation>
</comment>
<dbReference type="GO" id="GO:0006633">
    <property type="term" value="P:fatty acid biosynthetic process"/>
    <property type="evidence" value="ECO:0007669"/>
    <property type="project" value="UniProtKB-UniRule"/>
</dbReference>
<evidence type="ECO:0000256" key="2">
    <source>
        <dbReference type="ARBA" id="ARBA00022679"/>
    </source>
</evidence>
<comment type="catalytic activity">
    <reaction evidence="8">
        <text>apo-[ACP] + CoA = holo-[ACP] + adenosine 3',5'-bisphosphate + H(+)</text>
        <dbReference type="Rhea" id="RHEA:12068"/>
        <dbReference type="Rhea" id="RHEA-COMP:9685"/>
        <dbReference type="Rhea" id="RHEA-COMP:9690"/>
        <dbReference type="ChEBI" id="CHEBI:15378"/>
        <dbReference type="ChEBI" id="CHEBI:29999"/>
        <dbReference type="ChEBI" id="CHEBI:57287"/>
        <dbReference type="ChEBI" id="CHEBI:58343"/>
        <dbReference type="ChEBI" id="CHEBI:64479"/>
        <dbReference type="EC" id="2.7.8.7"/>
    </reaction>
</comment>
<keyword evidence="4 8" id="KW-0276">Fatty acid metabolism</keyword>
<evidence type="ECO:0000313" key="10">
    <source>
        <dbReference type="EMBL" id="OGH69506.1"/>
    </source>
</evidence>
<dbReference type="NCBIfam" id="TIGR00556">
    <property type="entry name" value="pantethn_trn"/>
    <property type="match status" value="1"/>
</dbReference>
<feature type="binding site" evidence="8">
    <location>
        <position position="65"/>
    </location>
    <ligand>
        <name>Mg(2+)</name>
        <dbReference type="ChEBI" id="CHEBI:18420"/>
    </ligand>
</feature>
<dbReference type="Pfam" id="PF01648">
    <property type="entry name" value="ACPS"/>
    <property type="match status" value="1"/>
</dbReference>
<keyword evidence="6 8" id="KW-0443">Lipid metabolism</keyword>
<dbReference type="InterPro" id="IPR008278">
    <property type="entry name" value="4-PPantetheinyl_Trfase_dom"/>
</dbReference>
<dbReference type="GO" id="GO:0005737">
    <property type="term" value="C:cytoplasm"/>
    <property type="evidence" value="ECO:0007669"/>
    <property type="project" value="UniProtKB-SubCell"/>
</dbReference>
<reference evidence="10 11" key="1">
    <citation type="journal article" date="2016" name="Nat. Commun.">
        <title>Thousands of microbial genomes shed light on interconnected biogeochemical processes in an aquifer system.</title>
        <authorList>
            <person name="Anantharaman K."/>
            <person name="Brown C.T."/>
            <person name="Hug L.A."/>
            <person name="Sharon I."/>
            <person name="Castelle C.J."/>
            <person name="Probst A.J."/>
            <person name="Thomas B.C."/>
            <person name="Singh A."/>
            <person name="Wilkins M.J."/>
            <person name="Karaoz U."/>
            <person name="Brodie E.L."/>
            <person name="Williams K.H."/>
            <person name="Hubbard S.S."/>
            <person name="Banfield J.F."/>
        </authorList>
    </citation>
    <scope>NUCLEOTIDE SEQUENCE [LARGE SCALE GENOMIC DNA]</scope>
</reference>
<gene>
    <name evidence="8" type="primary">acpS</name>
    <name evidence="10" type="ORF">A3C90_00100</name>
</gene>
<dbReference type="InterPro" id="IPR002582">
    <property type="entry name" value="ACPS"/>
</dbReference>
<comment type="function">
    <text evidence="8">Transfers the 4'-phosphopantetheine moiety from coenzyme A to a Ser of acyl-carrier-protein.</text>
</comment>
<name>A0A1F6MD02_9BACT</name>
<evidence type="ECO:0000256" key="3">
    <source>
        <dbReference type="ARBA" id="ARBA00022723"/>
    </source>
</evidence>
<dbReference type="HAMAP" id="MF_00101">
    <property type="entry name" value="AcpS"/>
    <property type="match status" value="1"/>
</dbReference>
<keyword evidence="1 8" id="KW-0444">Lipid biosynthesis</keyword>
<evidence type="ECO:0000256" key="8">
    <source>
        <dbReference type="HAMAP-Rule" id="MF_00101"/>
    </source>
</evidence>
<dbReference type="EC" id="2.7.8.7" evidence="8"/>
<organism evidence="10 11">
    <name type="scientific">Candidatus Magasanikbacteria bacterium RIFCSPHIGHO2_02_FULL_51_14</name>
    <dbReference type="NCBI Taxonomy" id="1798683"/>
    <lineage>
        <taxon>Bacteria</taxon>
        <taxon>Candidatus Magasanikiibacteriota</taxon>
    </lineage>
</organism>
<comment type="caution">
    <text evidence="10">The sequence shown here is derived from an EMBL/GenBank/DDBJ whole genome shotgun (WGS) entry which is preliminary data.</text>
</comment>
<comment type="cofactor">
    <cofactor evidence="8">
        <name>Mg(2+)</name>
        <dbReference type="ChEBI" id="CHEBI:18420"/>
    </cofactor>
</comment>
<keyword evidence="8" id="KW-0963">Cytoplasm</keyword>
<dbReference type="AlphaFoldDB" id="A0A1F6MD02"/>
<evidence type="ECO:0000259" key="9">
    <source>
        <dbReference type="Pfam" id="PF01648"/>
    </source>
</evidence>
<dbReference type="InterPro" id="IPR037143">
    <property type="entry name" value="4-PPantetheinyl_Trfase_dom_sf"/>
</dbReference>
<evidence type="ECO:0000256" key="6">
    <source>
        <dbReference type="ARBA" id="ARBA00023098"/>
    </source>
</evidence>
<evidence type="ECO:0000256" key="7">
    <source>
        <dbReference type="ARBA" id="ARBA00023160"/>
    </source>
</evidence>